<dbReference type="Proteomes" id="UP001328107">
    <property type="component" value="Unassembled WGS sequence"/>
</dbReference>
<evidence type="ECO:0000256" key="1">
    <source>
        <dbReference type="SAM" id="MobiDB-lite"/>
    </source>
</evidence>
<accession>A0AAN5CTR9</accession>
<dbReference type="AlphaFoldDB" id="A0AAN5CTR9"/>
<sequence>VEEFYRFEAVNGRSKRSAEHPWFGDRRQLQRDVRRSPVTHLHARQAGSYSTGPAVAGGGSCCSCGMGAAGPAGPPGQDGAPGNDGHAG</sequence>
<organism evidence="2 3">
    <name type="scientific">Pristionchus mayeri</name>
    <dbReference type="NCBI Taxonomy" id="1317129"/>
    <lineage>
        <taxon>Eukaryota</taxon>
        <taxon>Metazoa</taxon>
        <taxon>Ecdysozoa</taxon>
        <taxon>Nematoda</taxon>
        <taxon>Chromadorea</taxon>
        <taxon>Rhabditida</taxon>
        <taxon>Rhabditina</taxon>
        <taxon>Diplogasteromorpha</taxon>
        <taxon>Diplogasteroidea</taxon>
        <taxon>Neodiplogasteridae</taxon>
        <taxon>Pristionchus</taxon>
    </lineage>
</organism>
<comment type="caution">
    <text evidence="2">The sequence shown here is derived from an EMBL/GenBank/DDBJ whole genome shotgun (WGS) entry which is preliminary data.</text>
</comment>
<proteinExistence type="predicted"/>
<feature type="region of interest" description="Disordered" evidence="1">
    <location>
        <begin position="65"/>
        <end position="88"/>
    </location>
</feature>
<reference evidence="3" key="1">
    <citation type="submission" date="2022-10" db="EMBL/GenBank/DDBJ databases">
        <title>Genome assembly of Pristionchus species.</title>
        <authorList>
            <person name="Yoshida K."/>
            <person name="Sommer R.J."/>
        </authorList>
    </citation>
    <scope>NUCLEOTIDE SEQUENCE [LARGE SCALE GENOMIC DNA]</scope>
    <source>
        <strain evidence="3">RS5460</strain>
    </source>
</reference>
<protein>
    <recommendedName>
        <fullName evidence="4">Collagen</fullName>
    </recommendedName>
</protein>
<feature type="compositionally biased region" description="Low complexity" evidence="1">
    <location>
        <begin position="65"/>
        <end position="81"/>
    </location>
</feature>
<name>A0AAN5CTR9_9BILA</name>
<dbReference type="EMBL" id="BTRK01000004">
    <property type="protein sequence ID" value="GMR50721.1"/>
    <property type="molecule type" value="Genomic_DNA"/>
</dbReference>
<feature type="non-terminal residue" evidence="2">
    <location>
        <position position="1"/>
    </location>
</feature>
<evidence type="ECO:0000313" key="2">
    <source>
        <dbReference type="EMBL" id="GMR50721.1"/>
    </source>
</evidence>
<feature type="non-terminal residue" evidence="2">
    <location>
        <position position="88"/>
    </location>
</feature>
<gene>
    <name evidence="2" type="ORF">PMAYCL1PPCAC_20916</name>
</gene>
<evidence type="ECO:0008006" key="4">
    <source>
        <dbReference type="Google" id="ProtNLM"/>
    </source>
</evidence>
<keyword evidence="3" id="KW-1185">Reference proteome</keyword>
<evidence type="ECO:0000313" key="3">
    <source>
        <dbReference type="Proteomes" id="UP001328107"/>
    </source>
</evidence>